<evidence type="ECO:0000313" key="6">
    <source>
        <dbReference type="Proteomes" id="UP000253918"/>
    </source>
</evidence>
<dbReference type="InterPro" id="IPR036390">
    <property type="entry name" value="WH_DNA-bd_sf"/>
</dbReference>
<evidence type="ECO:0000313" key="5">
    <source>
        <dbReference type="EMBL" id="RDE05870.1"/>
    </source>
</evidence>
<dbReference type="SUPFAM" id="SSF46785">
    <property type="entry name" value="Winged helix' DNA-binding domain"/>
    <property type="match status" value="1"/>
</dbReference>
<dbReference type="EMBL" id="QQNB01000002">
    <property type="protein sequence ID" value="RDE05870.1"/>
    <property type="molecule type" value="Genomic_DNA"/>
</dbReference>
<evidence type="ECO:0000259" key="4">
    <source>
        <dbReference type="PROSITE" id="PS51118"/>
    </source>
</evidence>
<gene>
    <name evidence="5" type="ORF">DVW87_11825</name>
</gene>
<sequence length="223" mass="24257">MKLDKVSSNPKRWYDDACGTALAMELVGERWSLLIVRELMFGARRFGEIKAGLSGISANVLTQRLDGLERAGILSKRRLPSPANVQVYELTEWGYQSETAIQELGRWAVRSPAHDPSLPLSPASLMMSFRTMIDRHAAAERPMTVSLEVTGEPFVARVDARGIAVERGIVSAADLRLTGATTAFAAVIYGGAPAEGLLTVDGDKALFDRFRTLFPLPAKIATP</sequence>
<dbReference type="Gene3D" id="3.30.1050.10">
    <property type="entry name" value="SCP2 sterol-binding domain"/>
    <property type="match status" value="1"/>
</dbReference>
<dbReference type="Proteomes" id="UP000253918">
    <property type="component" value="Unassembled WGS sequence"/>
</dbReference>
<dbReference type="GO" id="GO:0003677">
    <property type="term" value="F:DNA binding"/>
    <property type="evidence" value="ECO:0007669"/>
    <property type="project" value="UniProtKB-KW"/>
</dbReference>
<dbReference type="AlphaFoldDB" id="A0A369VXI9"/>
<accession>A0A369VXI9</accession>
<keyword evidence="6" id="KW-1185">Reference proteome</keyword>
<dbReference type="Gene3D" id="1.10.10.10">
    <property type="entry name" value="Winged helix-like DNA-binding domain superfamily/Winged helix DNA-binding domain"/>
    <property type="match status" value="1"/>
</dbReference>
<dbReference type="PROSITE" id="PS51118">
    <property type="entry name" value="HTH_HXLR"/>
    <property type="match status" value="1"/>
</dbReference>
<feature type="domain" description="HTH hxlR-type" evidence="4">
    <location>
        <begin position="18"/>
        <end position="116"/>
    </location>
</feature>
<evidence type="ECO:0000256" key="1">
    <source>
        <dbReference type="ARBA" id="ARBA00023015"/>
    </source>
</evidence>
<dbReference type="InterPro" id="IPR002577">
    <property type="entry name" value="HTH_HxlR"/>
</dbReference>
<keyword evidence="2" id="KW-0238">DNA-binding</keyword>
<dbReference type="InterPro" id="IPR036527">
    <property type="entry name" value="SCP2_sterol-bd_dom_sf"/>
</dbReference>
<protein>
    <submittedName>
        <fullName evidence="5">Transcriptional regulator</fullName>
    </submittedName>
</protein>
<dbReference type="InterPro" id="IPR036388">
    <property type="entry name" value="WH-like_DNA-bd_sf"/>
</dbReference>
<dbReference type="OrthoDB" id="9782219at2"/>
<comment type="caution">
    <text evidence="5">The sequence shown here is derived from an EMBL/GenBank/DDBJ whole genome shotgun (WGS) entry which is preliminary data.</text>
</comment>
<reference evidence="5 6" key="1">
    <citation type="submission" date="2018-07" db="EMBL/GenBank/DDBJ databases">
        <title>a novel species of Sphingomonas isolated from the rhizosphere soil of Araceae plant.</title>
        <authorList>
            <person name="Zhiyong W."/>
            <person name="Qinglan Z."/>
            <person name="Zhiwei F."/>
            <person name="Ding X."/>
            <person name="Gejiao W."/>
            <person name="Shixue Z."/>
        </authorList>
    </citation>
    <scope>NUCLEOTIDE SEQUENCE [LARGE SCALE GENOMIC DNA]</scope>
    <source>
        <strain evidence="5 6">WZY 27</strain>
    </source>
</reference>
<dbReference type="SUPFAM" id="SSF55718">
    <property type="entry name" value="SCP-like"/>
    <property type="match status" value="1"/>
</dbReference>
<dbReference type="PANTHER" id="PTHR33204:SF18">
    <property type="entry name" value="TRANSCRIPTIONAL REGULATORY PROTEIN"/>
    <property type="match status" value="1"/>
</dbReference>
<evidence type="ECO:0000256" key="2">
    <source>
        <dbReference type="ARBA" id="ARBA00023125"/>
    </source>
</evidence>
<organism evidence="5 6">
    <name type="scientific">Sphingomonas aracearum</name>
    <dbReference type="NCBI Taxonomy" id="2283317"/>
    <lineage>
        <taxon>Bacteria</taxon>
        <taxon>Pseudomonadati</taxon>
        <taxon>Pseudomonadota</taxon>
        <taxon>Alphaproteobacteria</taxon>
        <taxon>Sphingomonadales</taxon>
        <taxon>Sphingomonadaceae</taxon>
        <taxon>Sphingomonas</taxon>
    </lineage>
</organism>
<dbReference type="PANTHER" id="PTHR33204">
    <property type="entry name" value="TRANSCRIPTIONAL REGULATOR, MARR FAMILY"/>
    <property type="match status" value="1"/>
</dbReference>
<dbReference type="Pfam" id="PF01638">
    <property type="entry name" value="HxlR"/>
    <property type="match status" value="1"/>
</dbReference>
<name>A0A369VXI9_9SPHN</name>
<proteinExistence type="predicted"/>
<dbReference type="RefSeq" id="WP_114687939.1">
    <property type="nucleotide sequence ID" value="NZ_QQNB01000002.1"/>
</dbReference>
<evidence type="ECO:0000256" key="3">
    <source>
        <dbReference type="ARBA" id="ARBA00023163"/>
    </source>
</evidence>
<keyword evidence="1" id="KW-0805">Transcription regulation</keyword>
<keyword evidence="3" id="KW-0804">Transcription</keyword>